<evidence type="ECO:0000256" key="13">
    <source>
        <dbReference type="PIRSR" id="PIRSR606262-2"/>
    </source>
</evidence>
<evidence type="ECO:0000256" key="15">
    <source>
        <dbReference type="RuleBase" id="RU364006"/>
    </source>
</evidence>
<evidence type="ECO:0000259" key="16">
    <source>
        <dbReference type="PROSITE" id="PS51747"/>
    </source>
</evidence>
<keyword evidence="8 14" id="KW-0862">Zinc</keyword>
<evidence type="ECO:0000256" key="2">
    <source>
        <dbReference type="ARBA" id="ARBA00003949"/>
    </source>
</evidence>
<organism evidence="17">
    <name type="scientific">Ignavibacterium album</name>
    <dbReference type="NCBI Taxonomy" id="591197"/>
    <lineage>
        <taxon>Bacteria</taxon>
        <taxon>Pseudomonadati</taxon>
        <taxon>Ignavibacteriota</taxon>
        <taxon>Ignavibacteria</taxon>
        <taxon>Ignavibacteriales</taxon>
        <taxon>Ignavibacteriaceae</taxon>
        <taxon>Ignavibacterium</taxon>
    </lineage>
</organism>
<dbReference type="GO" id="GO:0042802">
    <property type="term" value="F:identical protein binding"/>
    <property type="evidence" value="ECO:0007669"/>
    <property type="project" value="UniProtKB-ARBA"/>
</dbReference>
<evidence type="ECO:0000256" key="4">
    <source>
        <dbReference type="ARBA" id="ARBA00012783"/>
    </source>
</evidence>
<protein>
    <recommendedName>
        <fullName evidence="5 15">Cytidine deaminase</fullName>
        <ecNumber evidence="4 15">3.5.4.5</ecNumber>
    </recommendedName>
    <alternativeName>
        <fullName evidence="9 15">Cytidine aminohydrolase</fullName>
    </alternativeName>
</protein>
<dbReference type="GO" id="GO:0008270">
    <property type="term" value="F:zinc ion binding"/>
    <property type="evidence" value="ECO:0007669"/>
    <property type="project" value="UniProtKB-UniRule"/>
</dbReference>
<dbReference type="InterPro" id="IPR006262">
    <property type="entry name" value="Cyt_deam_tetra"/>
</dbReference>
<sequence length="133" mass="14875">MEYKLLAQKAVEAKQFAYAPYSKFRVGAALLTEDEKIFTGCNIEISSYSLTICAERNAIFKAYSDGEIKFKAIAIAADTEDYISPCGACRQVISDLCGDIDVILINGKNEMKILRTQELLPFAFTDKELNKRN</sequence>
<dbReference type="PROSITE" id="PS51747">
    <property type="entry name" value="CYT_DCMP_DEAMINASES_2"/>
    <property type="match status" value="1"/>
</dbReference>
<dbReference type="PANTHER" id="PTHR11644:SF2">
    <property type="entry name" value="CYTIDINE DEAMINASE"/>
    <property type="match status" value="1"/>
</dbReference>
<comment type="catalytic activity">
    <reaction evidence="11 15">
        <text>cytidine + H2O + H(+) = uridine + NH4(+)</text>
        <dbReference type="Rhea" id="RHEA:16069"/>
        <dbReference type="ChEBI" id="CHEBI:15377"/>
        <dbReference type="ChEBI" id="CHEBI:15378"/>
        <dbReference type="ChEBI" id="CHEBI:16704"/>
        <dbReference type="ChEBI" id="CHEBI:17562"/>
        <dbReference type="ChEBI" id="CHEBI:28938"/>
        <dbReference type="EC" id="3.5.4.5"/>
    </reaction>
</comment>
<evidence type="ECO:0000256" key="7">
    <source>
        <dbReference type="ARBA" id="ARBA00022801"/>
    </source>
</evidence>
<dbReference type="EMBL" id="DSVI01000003">
    <property type="protein sequence ID" value="HGT46463.1"/>
    <property type="molecule type" value="Genomic_DNA"/>
</dbReference>
<evidence type="ECO:0000256" key="14">
    <source>
        <dbReference type="PIRSR" id="PIRSR606262-3"/>
    </source>
</evidence>
<evidence type="ECO:0000256" key="12">
    <source>
        <dbReference type="PIRSR" id="PIRSR606262-1"/>
    </source>
</evidence>
<feature type="binding site" evidence="13">
    <location>
        <begin position="42"/>
        <end position="48"/>
    </location>
    <ligand>
        <name>substrate</name>
    </ligand>
</feature>
<dbReference type="EC" id="3.5.4.5" evidence="4 15"/>
<dbReference type="FunFam" id="3.40.140.10:FF:000008">
    <property type="entry name" value="Cytidine deaminase"/>
    <property type="match status" value="1"/>
</dbReference>
<dbReference type="GO" id="GO:0055086">
    <property type="term" value="P:nucleobase-containing small molecule metabolic process"/>
    <property type="evidence" value="ECO:0007669"/>
    <property type="project" value="UniProtKB-ARBA"/>
</dbReference>
<dbReference type="GO" id="GO:0004126">
    <property type="term" value="F:cytidine deaminase activity"/>
    <property type="evidence" value="ECO:0007669"/>
    <property type="project" value="UniProtKB-UniRule"/>
</dbReference>
<dbReference type="Pfam" id="PF00383">
    <property type="entry name" value="dCMP_cyt_deam_1"/>
    <property type="match status" value="1"/>
</dbReference>
<dbReference type="InterPro" id="IPR002125">
    <property type="entry name" value="CMP_dCMP_dom"/>
</dbReference>
<dbReference type="NCBIfam" id="NF004064">
    <property type="entry name" value="PRK05578.1"/>
    <property type="match status" value="1"/>
</dbReference>
<evidence type="ECO:0000256" key="6">
    <source>
        <dbReference type="ARBA" id="ARBA00022723"/>
    </source>
</evidence>
<evidence type="ECO:0000256" key="11">
    <source>
        <dbReference type="ARBA" id="ARBA00049558"/>
    </source>
</evidence>
<feature type="domain" description="CMP/dCMP-type deaminase" evidence="16">
    <location>
        <begin position="1"/>
        <end position="127"/>
    </location>
</feature>
<evidence type="ECO:0000313" key="17">
    <source>
        <dbReference type="EMBL" id="HGT46463.1"/>
    </source>
</evidence>
<feature type="binding site" evidence="14">
    <location>
        <position position="53"/>
    </location>
    <ligand>
        <name>Zn(2+)</name>
        <dbReference type="ChEBI" id="CHEBI:29105"/>
        <note>catalytic</note>
    </ligand>
</feature>
<name>A0A832G1D8_9BACT</name>
<evidence type="ECO:0000256" key="1">
    <source>
        <dbReference type="ARBA" id="ARBA00001947"/>
    </source>
</evidence>
<comment type="function">
    <text evidence="2 15">This enzyme scavenges exogenous and endogenous cytidine and 2'-deoxycytidine for UMP synthesis.</text>
</comment>
<dbReference type="InterPro" id="IPR050202">
    <property type="entry name" value="Cyt/Deoxycyt_deaminase"/>
</dbReference>
<proteinExistence type="inferred from homology"/>
<dbReference type="PROSITE" id="PS00903">
    <property type="entry name" value="CYT_DCMP_DEAMINASES_1"/>
    <property type="match status" value="1"/>
</dbReference>
<accession>A0A832G1D8</accession>
<evidence type="ECO:0000256" key="10">
    <source>
        <dbReference type="ARBA" id="ARBA00049252"/>
    </source>
</evidence>
<keyword evidence="6 14" id="KW-0479">Metal-binding</keyword>
<evidence type="ECO:0000256" key="8">
    <source>
        <dbReference type="ARBA" id="ARBA00022833"/>
    </source>
</evidence>
<dbReference type="InterPro" id="IPR016192">
    <property type="entry name" value="APOBEC/CMP_deaminase_Zn-bd"/>
</dbReference>
<keyword evidence="7 15" id="KW-0378">Hydrolase</keyword>
<evidence type="ECO:0000256" key="5">
    <source>
        <dbReference type="ARBA" id="ARBA00018266"/>
    </source>
</evidence>
<dbReference type="CDD" id="cd01283">
    <property type="entry name" value="cytidine_deaminase"/>
    <property type="match status" value="1"/>
</dbReference>
<evidence type="ECO:0000256" key="3">
    <source>
        <dbReference type="ARBA" id="ARBA00006576"/>
    </source>
</evidence>
<comment type="caution">
    <text evidence="17">The sequence shown here is derived from an EMBL/GenBank/DDBJ whole genome shotgun (WGS) entry which is preliminary data.</text>
</comment>
<comment type="cofactor">
    <cofactor evidence="1 14 15">
        <name>Zn(2+)</name>
        <dbReference type="ChEBI" id="CHEBI:29105"/>
    </cofactor>
</comment>
<dbReference type="NCBIfam" id="TIGR01354">
    <property type="entry name" value="cyt_deam_tetra"/>
    <property type="match status" value="1"/>
</dbReference>
<dbReference type="GO" id="GO:0005829">
    <property type="term" value="C:cytosol"/>
    <property type="evidence" value="ECO:0007669"/>
    <property type="project" value="TreeGrafter"/>
</dbReference>
<feature type="binding site" evidence="14">
    <location>
        <position position="86"/>
    </location>
    <ligand>
        <name>Zn(2+)</name>
        <dbReference type="ChEBI" id="CHEBI:29105"/>
        <note>catalytic</note>
    </ligand>
</feature>
<dbReference type="SUPFAM" id="SSF53927">
    <property type="entry name" value="Cytidine deaminase-like"/>
    <property type="match status" value="1"/>
</dbReference>
<dbReference type="GO" id="GO:0072527">
    <property type="term" value="P:pyrimidine-containing compound metabolic process"/>
    <property type="evidence" value="ECO:0007669"/>
    <property type="project" value="UniProtKB-ARBA"/>
</dbReference>
<dbReference type="PANTHER" id="PTHR11644">
    <property type="entry name" value="CYTIDINE DEAMINASE"/>
    <property type="match status" value="1"/>
</dbReference>
<comment type="similarity">
    <text evidence="3 15">Belongs to the cytidine and deoxycytidylate deaminase family.</text>
</comment>
<gene>
    <name evidence="17" type="primary">cdd</name>
    <name evidence="17" type="ORF">ENS56_00310</name>
</gene>
<dbReference type="Gene3D" id="3.40.140.10">
    <property type="entry name" value="Cytidine Deaminase, domain 2"/>
    <property type="match status" value="1"/>
</dbReference>
<feature type="active site" description="Proton donor" evidence="12">
    <location>
        <position position="55"/>
    </location>
</feature>
<comment type="catalytic activity">
    <reaction evidence="10 15">
        <text>2'-deoxycytidine + H2O + H(+) = 2'-deoxyuridine + NH4(+)</text>
        <dbReference type="Rhea" id="RHEA:13433"/>
        <dbReference type="ChEBI" id="CHEBI:15377"/>
        <dbReference type="ChEBI" id="CHEBI:15378"/>
        <dbReference type="ChEBI" id="CHEBI:15698"/>
        <dbReference type="ChEBI" id="CHEBI:16450"/>
        <dbReference type="ChEBI" id="CHEBI:28938"/>
        <dbReference type="EC" id="3.5.4.5"/>
    </reaction>
</comment>
<dbReference type="AlphaFoldDB" id="A0A832G1D8"/>
<reference evidence="17" key="1">
    <citation type="journal article" date="2020" name="mSystems">
        <title>Genome- and Community-Level Interaction Insights into Carbon Utilization and Element Cycling Functions of Hydrothermarchaeota in Hydrothermal Sediment.</title>
        <authorList>
            <person name="Zhou Z."/>
            <person name="Liu Y."/>
            <person name="Xu W."/>
            <person name="Pan J."/>
            <person name="Luo Z.H."/>
            <person name="Li M."/>
        </authorList>
    </citation>
    <scope>NUCLEOTIDE SEQUENCE [LARGE SCALE GENOMIC DNA]</scope>
    <source>
        <strain evidence="17">SpSt-500</strain>
    </source>
</reference>
<evidence type="ECO:0000256" key="9">
    <source>
        <dbReference type="ARBA" id="ARBA00032005"/>
    </source>
</evidence>
<dbReference type="InterPro" id="IPR016193">
    <property type="entry name" value="Cytidine_deaminase-like"/>
</dbReference>
<feature type="binding site" evidence="14">
    <location>
        <position position="89"/>
    </location>
    <ligand>
        <name>Zn(2+)</name>
        <dbReference type="ChEBI" id="CHEBI:29105"/>
        <note>catalytic</note>
    </ligand>
</feature>